<protein>
    <recommendedName>
        <fullName evidence="7">Endoribonuclease YbeY</fullName>
        <ecNumber evidence="7">3.1.-.-</ecNumber>
    </recommendedName>
</protein>
<organism evidence="8 9">
    <name type="scientific">Pseudobacter ginsenosidimutans</name>
    <dbReference type="NCBI Taxonomy" id="661488"/>
    <lineage>
        <taxon>Bacteria</taxon>
        <taxon>Pseudomonadati</taxon>
        <taxon>Bacteroidota</taxon>
        <taxon>Chitinophagia</taxon>
        <taxon>Chitinophagales</taxon>
        <taxon>Chitinophagaceae</taxon>
        <taxon>Pseudobacter</taxon>
    </lineage>
</organism>
<comment type="similarity">
    <text evidence="1 7">Belongs to the endoribonuclease YbeY family.</text>
</comment>
<dbReference type="PANTHER" id="PTHR46986:SF1">
    <property type="entry name" value="ENDORIBONUCLEASE YBEY, CHLOROPLASTIC"/>
    <property type="match status" value="1"/>
</dbReference>
<dbReference type="GO" id="GO:0005737">
    <property type="term" value="C:cytoplasm"/>
    <property type="evidence" value="ECO:0007669"/>
    <property type="project" value="UniProtKB-SubCell"/>
</dbReference>
<dbReference type="SUPFAM" id="SSF55486">
    <property type="entry name" value="Metalloproteases ('zincins'), catalytic domain"/>
    <property type="match status" value="1"/>
</dbReference>
<dbReference type="EMBL" id="SGXA01000002">
    <property type="protein sequence ID" value="RZS71823.1"/>
    <property type="molecule type" value="Genomic_DNA"/>
</dbReference>
<dbReference type="Proteomes" id="UP000293874">
    <property type="component" value="Unassembled WGS sequence"/>
</dbReference>
<dbReference type="HAMAP" id="MF_00009">
    <property type="entry name" value="Endoribonucl_YbeY"/>
    <property type="match status" value="1"/>
</dbReference>
<gene>
    <name evidence="7" type="primary">ybeY</name>
    <name evidence="8" type="ORF">EV199_3736</name>
</gene>
<comment type="cofactor">
    <cofactor evidence="7">
        <name>Zn(2+)</name>
        <dbReference type="ChEBI" id="CHEBI:29105"/>
    </cofactor>
    <text evidence="7">Binds 1 zinc ion.</text>
</comment>
<evidence type="ECO:0000313" key="9">
    <source>
        <dbReference type="Proteomes" id="UP000293874"/>
    </source>
</evidence>
<keyword evidence="6 7" id="KW-0862">Zinc</keyword>
<comment type="function">
    <text evidence="7">Single strand-specific metallo-endoribonuclease involved in late-stage 70S ribosome quality control and in maturation of the 3' terminus of the 16S rRNA.</text>
</comment>
<comment type="subcellular location">
    <subcellularLocation>
        <location evidence="7">Cytoplasm</location>
    </subcellularLocation>
</comment>
<comment type="caution">
    <text evidence="8">The sequence shown here is derived from an EMBL/GenBank/DDBJ whole genome shotgun (WGS) entry which is preliminary data.</text>
</comment>
<keyword evidence="4 7" id="KW-0255">Endonuclease</keyword>
<feature type="binding site" evidence="7">
    <location>
        <position position="143"/>
    </location>
    <ligand>
        <name>Zn(2+)</name>
        <dbReference type="ChEBI" id="CHEBI:29105"/>
        <note>catalytic</note>
    </ligand>
</feature>
<dbReference type="GO" id="GO:0008270">
    <property type="term" value="F:zinc ion binding"/>
    <property type="evidence" value="ECO:0007669"/>
    <property type="project" value="UniProtKB-UniRule"/>
</dbReference>
<evidence type="ECO:0000313" key="8">
    <source>
        <dbReference type="EMBL" id="RZS71823.1"/>
    </source>
</evidence>
<feature type="binding site" evidence="7">
    <location>
        <position position="137"/>
    </location>
    <ligand>
        <name>Zn(2+)</name>
        <dbReference type="ChEBI" id="CHEBI:29105"/>
        <note>catalytic</note>
    </ligand>
</feature>
<keyword evidence="2 7" id="KW-0540">Nuclease</keyword>
<dbReference type="GO" id="GO:0006364">
    <property type="term" value="P:rRNA processing"/>
    <property type="evidence" value="ECO:0007669"/>
    <property type="project" value="UniProtKB-UniRule"/>
</dbReference>
<keyword evidence="7" id="KW-0698">rRNA processing</keyword>
<dbReference type="GO" id="GO:0004521">
    <property type="term" value="F:RNA endonuclease activity"/>
    <property type="evidence" value="ECO:0007669"/>
    <property type="project" value="UniProtKB-UniRule"/>
</dbReference>
<dbReference type="InterPro" id="IPR023091">
    <property type="entry name" value="MetalPrtase_cat_dom_sf_prd"/>
</dbReference>
<evidence type="ECO:0000256" key="1">
    <source>
        <dbReference type="ARBA" id="ARBA00010875"/>
    </source>
</evidence>
<keyword evidence="7" id="KW-0963">Cytoplasm</keyword>
<keyword evidence="5 7" id="KW-0378">Hydrolase</keyword>
<dbReference type="EC" id="3.1.-.-" evidence="7"/>
<proteinExistence type="inferred from homology"/>
<dbReference type="PANTHER" id="PTHR46986">
    <property type="entry name" value="ENDORIBONUCLEASE YBEY, CHLOROPLASTIC"/>
    <property type="match status" value="1"/>
</dbReference>
<dbReference type="InterPro" id="IPR002036">
    <property type="entry name" value="YbeY"/>
</dbReference>
<evidence type="ECO:0000256" key="6">
    <source>
        <dbReference type="ARBA" id="ARBA00022833"/>
    </source>
</evidence>
<dbReference type="Gene3D" id="3.40.390.30">
    <property type="entry name" value="Metalloproteases ('zincins'), catalytic domain"/>
    <property type="match status" value="1"/>
</dbReference>
<keyword evidence="3 7" id="KW-0479">Metal-binding</keyword>
<evidence type="ECO:0000256" key="5">
    <source>
        <dbReference type="ARBA" id="ARBA00022801"/>
    </source>
</evidence>
<dbReference type="AlphaFoldDB" id="A0A4Q7MXA6"/>
<dbReference type="GO" id="GO:0004222">
    <property type="term" value="F:metalloendopeptidase activity"/>
    <property type="evidence" value="ECO:0007669"/>
    <property type="project" value="InterPro"/>
</dbReference>
<accession>A0A4Q7MXA6</accession>
<name>A0A4Q7MXA6_9BACT</name>
<feature type="binding site" evidence="7">
    <location>
        <position position="133"/>
    </location>
    <ligand>
        <name>Zn(2+)</name>
        <dbReference type="ChEBI" id="CHEBI:29105"/>
        <note>catalytic</note>
    </ligand>
</feature>
<evidence type="ECO:0000256" key="4">
    <source>
        <dbReference type="ARBA" id="ARBA00022759"/>
    </source>
</evidence>
<dbReference type="NCBIfam" id="TIGR00043">
    <property type="entry name" value="rRNA maturation RNase YbeY"/>
    <property type="match status" value="1"/>
</dbReference>
<keyword evidence="9" id="KW-1185">Reference proteome</keyword>
<keyword evidence="7" id="KW-0690">Ribosome biogenesis</keyword>
<evidence type="ECO:0000256" key="3">
    <source>
        <dbReference type="ARBA" id="ARBA00022723"/>
    </source>
</evidence>
<reference evidence="8 9" key="1">
    <citation type="submission" date="2019-02" db="EMBL/GenBank/DDBJ databases">
        <title>Genomic Encyclopedia of Type Strains, Phase IV (KMG-IV): sequencing the most valuable type-strain genomes for metagenomic binning, comparative biology and taxonomic classification.</title>
        <authorList>
            <person name="Goeker M."/>
        </authorList>
    </citation>
    <scope>NUCLEOTIDE SEQUENCE [LARGE SCALE GENOMIC DNA]</scope>
    <source>
        <strain evidence="8 9">DSM 18116</strain>
    </source>
</reference>
<dbReference type="Pfam" id="PF02130">
    <property type="entry name" value="YbeY"/>
    <property type="match status" value="1"/>
</dbReference>
<sequence length="166" mass="19851">MRIMNKCSFVFLNKLYEFRKMMIKQPASVSFHFAEKVSLTNRTLLKNFIINIFKREKKKLTELSFVFCSDAYLLEINKQYLRHNYYTDIITFDLSVEPGLISGEIYISIDRVKDNAQNFNASFKEELHRVIFHGALHLCGYKDKTEAEEILMRKMEDKYLKLYFDK</sequence>
<evidence type="ECO:0000256" key="2">
    <source>
        <dbReference type="ARBA" id="ARBA00022722"/>
    </source>
</evidence>
<evidence type="ECO:0000256" key="7">
    <source>
        <dbReference type="HAMAP-Rule" id="MF_00009"/>
    </source>
</evidence>